<dbReference type="EMBL" id="BART01025816">
    <property type="protein sequence ID" value="GAG90590.1"/>
    <property type="molecule type" value="Genomic_DNA"/>
</dbReference>
<comment type="caution">
    <text evidence="2">The sequence shown here is derived from an EMBL/GenBank/DDBJ whole genome shotgun (WGS) entry which is preliminary data.</text>
</comment>
<reference evidence="2" key="1">
    <citation type="journal article" date="2014" name="Front. Microbiol.">
        <title>High frequency of phylogenetically diverse reductive dehalogenase-homologous genes in deep subseafloor sedimentary metagenomes.</title>
        <authorList>
            <person name="Kawai M."/>
            <person name="Futagami T."/>
            <person name="Toyoda A."/>
            <person name="Takaki Y."/>
            <person name="Nishi S."/>
            <person name="Hori S."/>
            <person name="Arai W."/>
            <person name="Tsubouchi T."/>
            <person name="Morono Y."/>
            <person name="Uchiyama I."/>
            <person name="Ito T."/>
            <person name="Fujiyama A."/>
            <person name="Inagaki F."/>
            <person name="Takami H."/>
        </authorList>
    </citation>
    <scope>NUCLEOTIDE SEQUENCE</scope>
    <source>
        <strain evidence="2">Expedition CK06-06</strain>
    </source>
</reference>
<proteinExistence type="predicted"/>
<dbReference type="InterPro" id="IPR007160">
    <property type="entry name" value="DUF362"/>
</dbReference>
<sequence length="281" mass="31899">GYKEICEKLGAEILYLDEEDTTTFEFKGKPSVEEDPNGYNLKTFRLSSTIVKIIENRDAITYINIPKLKTHSMAGVTLGIKNQWGYPQHADRGKDHNYNLHSKLVDLYEIIKPDITIIDGLEGTIHGHYPPTAWEDRLVKQFNILIGGKDTLAVDTVGARIFGLSLDEIPHLKIAYERGLGEGDLKKITVIGKDLEEYKERYEWDLLQEFPDDIKIVKGKKLLCREGCQNNPLAALQVFANDYKDKFKGGWFLIMGKGHDENLVEKLKDEGYTKGLIADIV</sequence>
<dbReference type="AlphaFoldDB" id="X1B693"/>
<gene>
    <name evidence="2" type="ORF">S01H4_46234</name>
</gene>
<name>X1B693_9ZZZZ</name>
<protein>
    <recommendedName>
        <fullName evidence="1">DUF362 domain-containing protein</fullName>
    </recommendedName>
</protein>
<organism evidence="2">
    <name type="scientific">marine sediment metagenome</name>
    <dbReference type="NCBI Taxonomy" id="412755"/>
    <lineage>
        <taxon>unclassified sequences</taxon>
        <taxon>metagenomes</taxon>
        <taxon>ecological metagenomes</taxon>
    </lineage>
</organism>
<feature type="non-terminal residue" evidence="2">
    <location>
        <position position="281"/>
    </location>
</feature>
<dbReference type="Pfam" id="PF04015">
    <property type="entry name" value="DUF362"/>
    <property type="match status" value="1"/>
</dbReference>
<accession>X1B693</accession>
<evidence type="ECO:0000259" key="1">
    <source>
        <dbReference type="Pfam" id="PF04015"/>
    </source>
</evidence>
<evidence type="ECO:0000313" key="2">
    <source>
        <dbReference type="EMBL" id="GAG90590.1"/>
    </source>
</evidence>
<feature type="domain" description="DUF362" evidence="1">
    <location>
        <begin position="1"/>
        <end position="160"/>
    </location>
</feature>
<feature type="non-terminal residue" evidence="2">
    <location>
        <position position="1"/>
    </location>
</feature>